<evidence type="ECO:0000256" key="2">
    <source>
        <dbReference type="ARBA" id="ARBA00022741"/>
    </source>
</evidence>
<keyword evidence="3" id="KW-0067">ATP-binding</keyword>
<dbReference type="GO" id="GO:0005524">
    <property type="term" value="F:ATP binding"/>
    <property type="evidence" value="ECO:0007669"/>
    <property type="project" value="UniProtKB-KW"/>
</dbReference>
<dbReference type="GO" id="GO:0016853">
    <property type="term" value="F:isomerase activity"/>
    <property type="evidence" value="ECO:0007669"/>
    <property type="project" value="UniProtKB-KW"/>
</dbReference>
<dbReference type="GO" id="GO:0140662">
    <property type="term" value="F:ATP-dependent protein folding chaperone"/>
    <property type="evidence" value="ECO:0007669"/>
    <property type="project" value="InterPro"/>
</dbReference>
<dbReference type="FunFam" id="3.50.7.10:FF:000001">
    <property type="entry name" value="60 kDa chaperonin"/>
    <property type="match status" value="1"/>
</dbReference>
<dbReference type="OrthoDB" id="9766614at2"/>
<gene>
    <name evidence="8" type="ORF">FZC36_00970</name>
</gene>
<dbReference type="KEGG" id="nabu:FZC36_00970"/>
<dbReference type="PRINTS" id="PR00298">
    <property type="entry name" value="CHAPERONIN60"/>
</dbReference>
<keyword evidence="2" id="KW-0547">Nucleotide-binding</keyword>
<dbReference type="InterPro" id="IPR002423">
    <property type="entry name" value="Cpn60/GroEL/TCP-1"/>
</dbReference>
<dbReference type="Gene3D" id="1.10.560.10">
    <property type="entry name" value="GroEL-like equatorial domain"/>
    <property type="match status" value="1"/>
</dbReference>
<dbReference type="InterPro" id="IPR027410">
    <property type="entry name" value="TCP-1-like_intermed_sf"/>
</dbReference>
<dbReference type="NCBIfam" id="NF009487">
    <property type="entry name" value="PRK12849.1"/>
    <property type="match status" value="1"/>
</dbReference>
<dbReference type="EMBL" id="CP043314">
    <property type="protein sequence ID" value="QEK39007.1"/>
    <property type="molecule type" value="Genomic_DNA"/>
</dbReference>
<dbReference type="InterPro" id="IPR027409">
    <property type="entry name" value="GroEL-like_apical_dom_sf"/>
</dbReference>
<dbReference type="NCBIfam" id="NF009488">
    <property type="entry name" value="PRK12850.1"/>
    <property type="match status" value="1"/>
</dbReference>
<dbReference type="GO" id="GO:0042026">
    <property type="term" value="P:protein refolding"/>
    <property type="evidence" value="ECO:0007669"/>
    <property type="project" value="InterPro"/>
</dbReference>
<organism evidence="8 9">
    <name type="scientific">Candidatus Nesciobacter abundans</name>
    <dbReference type="NCBI Taxonomy" id="2601668"/>
    <lineage>
        <taxon>Bacteria</taxon>
        <taxon>Pseudomonadati</taxon>
        <taxon>Pseudomonadota</taxon>
        <taxon>Alphaproteobacteria</taxon>
        <taxon>Holosporales</taxon>
        <taxon>Holosporaceae</taxon>
        <taxon>Candidatus Nesciobacter</taxon>
    </lineage>
</organism>
<dbReference type="SUPFAM" id="SSF48592">
    <property type="entry name" value="GroEL equatorial domain-like"/>
    <property type="match status" value="1"/>
</dbReference>
<comment type="function">
    <text evidence="7">Together with its co-chaperonin GroES, plays an essential role in assisting protein folding. The GroEL-GroES system forms a nano-cage that allows encapsulation of the non-native substrate proteins and provides a physical environment optimized to promote and accelerate protein folding.</text>
</comment>
<dbReference type="RefSeq" id="WP_148972130.1">
    <property type="nucleotide sequence ID" value="NZ_CP043314.1"/>
</dbReference>
<dbReference type="SUPFAM" id="SSF52029">
    <property type="entry name" value="GroEL apical domain-like"/>
    <property type="match status" value="1"/>
</dbReference>
<dbReference type="AlphaFoldDB" id="A0A5C0UH31"/>
<comment type="similarity">
    <text evidence="1 6">Belongs to the chaperonin (HSP60) family.</text>
</comment>
<evidence type="ECO:0000256" key="7">
    <source>
        <dbReference type="RuleBase" id="RU000419"/>
    </source>
</evidence>
<reference evidence="8 9" key="1">
    <citation type="submission" date="2019-08" db="EMBL/GenBank/DDBJ databases">
        <title>Highly reduced genomes of protist endosymbionts show evolutionary convergence.</title>
        <authorList>
            <person name="George E."/>
            <person name="Husnik F."/>
            <person name="Tashyreva D."/>
            <person name="Prokopchuk G."/>
            <person name="Horak A."/>
            <person name="Kwong W.K."/>
            <person name="Lukes J."/>
            <person name="Keeling P.J."/>
        </authorList>
    </citation>
    <scope>NUCLEOTIDE SEQUENCE [LARGE SCALE GENOMIC DNA]</scope>
    <source>
        <strain evidence="8">1604HC</strain>
    </source>
</reference>
<dbReference type="Gene3D" id="3.50.7.10">
    <property type="entry name" value="GroEL"/>
    <property type="match status" value="1"/>
</dbReference>
<proteinExistence type="inferred from homology"/>
<evidence type="ECO:0000256" key="3">
    <source>
        <dbReference type="ARBA" id="ARBA00022840"/>
    </source>
</evidence>
<evidence type="ECO:0000256" key="6">
    <source>
        <dbReference type="RuleBase" id="RU000418"/>
    </source>
</evidence>
<accession>A0A5C0UH31</accession>
<evidence type="ECO:0000313" key="8">
    <source>
        <dbReference type="EMBL" id="QEK39007.1"/>
    </source>
</evidence>
<dbReference type="Proteomes" id="UP000324924">
    <property type="component" value="Chromosome"/>
</dbReference>
<comment type="subunit">
    <text evidence="7">Forms a cylinder of 14 subunits composed of two heptameric rings stacked back-to-back. Interacts with the co-chaperonin GroES.</text>
</comment>
<name>A0A5C0UH31_9PROT</name>
<dbReference type="SUPFAM" id="SSF54849">
    <property type="entry name" value="GroEL-intermediate domain like"/>
    <property type="match status" value="1"/>
</dbReference>
<sequence>MSNRILIGSESRSSILKGINDASNIIKKTLGPSGRLALVDEGMSIRFTKDGVSVAKAIDLSDKSESIGVKLVQKVASKTVDTAGDGTTTSVVVFQSLVNNGMELIEAGLSSVEVQSGIRAALSHTEKFLGTITSEIKGDDKKIKQVATISANGEEEIGELISKAIAKIGTDGVIAVDDSKSVDTYLNVVEGMELERGYISSSFVNNQSKQTCELENPYVLIFDSKISNVNALIPVLEKVVAANRSMLIMSEDLEGTALAAIVLNFVRRTMKVAAIKLPGFGDNRKEVSKDIAVMTGGIVISEEAGDKLENVQLEKLGQAKKIIISKDKTTIIEGHGNEDEKQERVSLIKSERENSTSDYDKEKLQERVSKLTNGMAVINVGGATEVEQKERKDRVEDAVLAVKSALESGILPGGGSALAHASRDLEKLIEDSSLSTVEKEAVKAFQKAICAPMLQNIENSGSEKGLVFLNEVQSSSDKNHGYNVISKGYGSMIDLGILDPKKSTESAIKYACSIGIMFLTSGGSIVTLPEDRESNSMPSMDGMY</sequence>
<dbReference type="NCBIfam" id="NF009489">
    <property type="entry name" value="PRK12851.1"/>
    <property type="match status" value="1"/>
</dbReference>
<protein>
    <recommendedName>
        <fullName evidence="7">60 kDa chaperonin</fullName>
    </recommendedName>
</protein>
<dbReference type="InterPro" id="IPR027413">
    <property type="entry name" value="GROEL-like_equatorial_sf"/>
</dbReference>
<keyword evidence="4" id="KW-0143">Chaperone</keyword>
<dbReference type="SMR" id="A0A5C0UH31"/>
<keyword evidence="9" id="KW-1185">Reference proteome</keyword>
<dbReference type="PANTHER" id="PTHR45633">
    <property type="entry name" value="60 KDA HEAT SHOCK PROTEIN, MITOCHONDRIAL"/>
    <property type="match status" value="1"/>
</dbReference>
<keyword evidence="5" id="KW-0413">Isomerase</keyword>
<dbReference type="InterPro" id="IPR001844">
    <property type="entry name" value="Cpn60/GroEL"/>
</dbReference>
<evidence type="ECO:0000256" key="4">
    <source>
        <dbReference type="ARBA" id="ARBA00023186"/>
    </source>
</evidence>
<evidence type="ECO:0000256" key="5">
    <source>
        <dbReference type="ARBA" id="ARBA00023235"/>
    </source>
</evidence>
<dbReference type="Gene3D" id="3.30.260.10">
    <property type="entry name" value="TCP-1-like chaperonin intermediate domain"/>
    <property type="match status" value="1"/>
</dbReference>
<dbReference type="CDD" id="cd03344">
    <property type="entry name" value="GroEL"/>
    <property type="match status" value="1"/>
</dbReference>
<evidence type="ECO:0000256" key="1">
    <source>
        <dbReference type="ARBA" id="ARBA00006607"/>
    </source>
</evidence>
<dbReference type="NCBIfam" id="NF000592">
    <property type="entry name" value="PRK00013.1"/>
    <property type="match status" value="1"/>
</dbReference>
<evidence type="ECO:0000313" key="9">
    <source>
        <dbReference type="Proteomes" id="UP000324924"/>
    </source>
</evidence>
<dbReference type="Pfam" id="PF00118">
    <property type="entry name" value="Cpn60_TCP1"/>
    <property type="match status" value="1"/>
</dbReference>